<dbReference type="PANTHER" id="PTHR48082:SF2">
    <property type="entry name" value="ATP SYNTHASE SUBUNIT ALPHA, MITOCHONDRIAL"/>
    <property type="match status" value="1"/>
</dbReference>
<dbReference type="Gene3D" id="3.40.50.12240">
    <property type="match status" value="1"/>
</dbReference>
<name>A0A915D2M7_9BILA</name>
<proteinExistence type="predicted"/>
<dbReference type="PANTHER" id="PTHR48082">
    <property type="entry name" value="ATP SYNTHASE SUBUNIT ALPHA, MITOCHONDRIAL"/>
    <property type="match status" value="1"/>
</dbReference>
<accession>A0A915D2M7</accession>
<organism evidence="1 2">
    <name type="scientific">Ditylenchus dipsaci</name>
    <dbReference type="NCBI Taxonomy" id="166011"/>
    <lineage>
        <taxon>Eukaryota</taxon>
        <taxon>Metazoa</taxon>
        <taxon>Ecdysozoa</taxon>
        <taxon>Nematoda</taxon>
        <taxon>Chromadorea</taxon>
        <taxon>Rhabditida</taxon>
        <taxon>Tylenchina</taxon>
        <taxon>Tylenchomorpha</taxon>
        <taxon>Sphaerularioidea</taxon>
        <taxon>Anguinidae</taxon>
        <taxon>Anguininae</taxon>
        <taxon>Ditylenchus</taxon>
    </lineage>
</organism>
<dbReference type="GO" id="GO:0005524">
    <property type="term" value="F:ATP binding"/>
    <property type="evidence" value="ECO:0007669"/>
    <property type="project" value="TreeGrafter"/>
</dbReference>
<keyword evidence="1" id="KW-1185">Reference proteome</keyword>
<dbReference type="GO" id="GO:0045259">
    <property type="term" value="C:proton-transporting ATP synthase complex"/>
    <property type="evidence" value="ECO:0007669"/>
    <property type="project" value="InterPro"/>
</dbReference>
<reference evidence="2" key="1">
    <citation type="submission" date="2022-11" db="UniProtKB">
        <authorList>
            <consortium name="WormBaseParasite"/>
        </authorList>
    </citation>
    <scope>IDENTIFICATION</scope>
</reference>
<dbReference type="Proteomes" id="UP000887574">
    <property type="component" value="Unplaced"/>
</dbReference>
<sequence length="158" mass="18071">MEGFPSFCFRSTARLAASGAEVTKILEDKILVKRQRLTWKRLERCYLLVTVSHVSMVENIQAEEMVELILELREWHSIWSLTMSELWSLTGAIVDVAVGEALLGRVVDALGNPIDEKALWLPLSVPCRSQSSRNHPRIGVREPMLDWSQGHRKNCHRH</sequence>
<protein>
    <submittedName>
        <fullName evidence="2">Uncharacterized protein</fullName>
    </submittedName>
</protein>
<evidence type="ECO:0000313" key="2">
    <source>
        <dbReference type="WBParaSite" id="jg15194"/>
    </source>
</evidence>
<dbReference type="WBParaSite" id="jg15194">
    <property type="protein sequence ID" value="jg15194"/>
    <property type="gene ID" value="jg15194"/>
</dbReference>
<dbReference type="GO" id="GO:0043531">
    <property type="term" value="F:ADP binding"/>
    <property type="evidence" value="ECO:0007669"/>
    <property type="project" value="TreeGrafter"/>
</dbReference>
<evidence type="ECO:0000313" key="1">
    <source>
        <dbReference type="Proteomes" id="UP000887574"/>
    </source>
</evidence>
<dbReference type="InterPro" id="IPR005294">
    <property type="entry name" value="ATP_synth_F1_asu"/>
</dbReference>
<dbReference type="AlphaFoldDB" id="A0A915D2M7"/>
<dbReference type="GO" id="GO:0046933">
    <property type="term" value="F:proton-transporting ATP synthase activity, rotational mechanism"/>
    <property type="evidence" value="ECO:0007669"/>
    <property type="project" value="InterPro"/>
</dbReference>